<dbReference type="InterPro" id="IPR007235">
    <property type="entry name" value="Glyco_trans_28_C"/>
</dbReference>
<evidence type="ECO:0000256" key="1">
    <source>
        <dbReference type="ARBA" id="ARBA00022475"/>
    </source>
</evidence>
<evidence type="ECO:0000256" key="4">
    <source>
        <dbReference type="ARBA" id="ARBA00022679"/>
    </source>
</evidence>
<reference evidence="13 14" key="1">
    <citation type="submission" date="2020-05" db="EMBL/GenBank/DDBJ databases">
        <title>Draft genome sequence of Desulfovibrio sp. strain HN2T.</title>
        <authorList>
            <person name="Ueno A."/>
            <person name="Tamazawa S."/>
            <person name="Tamamura S."/>
            <person name="Murakami T."/>
            <person name="Kiyama T."/>
            <person name="Inomata H."/>
            <person name="Amano Y."/>
            <person name="Miyakawa K."/>
            <person name="Tamaki H."/>
            <person name="Naganuma T."/>
            <person name="Kaneko K."/>
        </authorList>
    </citation>
    <scope>NUCLEOTIDE SEQUENCE [LARGE SCALE GENOMIC DNA]</scope>
    <source>
        <strain evidence="13 14">HN2</strain>
    </source>
</reference>
<evidence type="ECO:0000256" key="5">
    <source>
        <dbReference type="ARBA" id="ARBA00022960"/>
    </source>
</evidence>
<dbReference type="Proteomes" id="UP000503840">
    <property type="component" value="Unassembled WGS sequence"/>
</dbReference>
<name>A0A7J0BGT3_9BACT</name>
<dbReference type="Pfam" id="PF04101">
    <property type="entry name" value="Glyco_tran_28_C"/>
    <property type="match status" value="1"/>
</dbReference>
<feature type="binding site" evidence="10">
    <location>
        <position position="244"/>
    </location>
    <ligand>
        <name>UDP-N-acetyl-alpha-D-glucosamine</name>
        <dbReference type="ChEBI" id="CHEBI:57705"/>
    </ligand>
</feature>
<evidence type="ECO:0000313" key="13">
    <source>
        <dbReference type="EMBL" id="GFM32919.1"/>
    </source>
</evidence>
<comment type="caution">
    <text evidence="13">The sequence shown here is derived from an EMBL/GenBank/DDBJ whole genome shotgun (WGS) entry which is preliminary data.</text>
</comment>
<gene>
    <name evidence="10 13" type="primary">murG</name>
    <name evidence="13" type="ORF">DSM101010T_12840</name>
</gene>
<dbReference type="CDD" id="cd03785">
    <property type="entry name" value="GT28_MurG"/>
    <property type="match status" value="1"/>
</dbReference>
<dbReference type="InterPro" id="IPR006009">
    <property type="entry name" value="GlcNAc_MurG"/>
</dbReference>
<feature type="binding site" evidence="10">
    <location>
        <position position="289"/>
    </location>
    <ligand>
        <name>UDP-N-acetyl-alpha-D-glucosamine</name>
        <dbReference type="ChEBI" id="CHEBI:57705"/>
    </ligand>
</feature>
<protein>
    <recommendedName>
        <fullName evidence="10">UDP-N-acetylglucosamine--N-acetylmuramyl-(pentapeptide) pyrophosphoryl-undecaprenol N-acetylglucosamine transferase</fullName>
        <ecNumber evidence="10">2.4.1.227</ecNumber>
    </recommendedName>
    <alternativeName>
        <fullName evidence="10">Undecaprenyl-PP-MurNAc-pentapeptide-UDPGlcNAc GlcNAc transferase</fullName>
    </alternativeName>
</protein>
<keyword evidence="5 10" id="KW-0133">Cell shape</keyword>
<dbReference type="HAMAP" id="MF_00033">
    <property type="entry name" value="MurG"/>
    <property type="match status" value="1"/>
</dbReference>
<dbReference type="GO" id="GO:0005975">
    <property type="term" value="P:carbohydrate metabolic process"/>
    <property type="evidence" value="ECO:0007669"/>
    <property type="project" value="InterPro"/>
</dbReference>
<dbReference type="UniPathway" id="UPA00219"/>
<comment type="function">
    <text evidence="10">Cell wall formation. Catalyzes the transfer of a GlcNAc subunit on undecaprenyl-pyrophosphoryl-MurNAc-pentapeptide (lipid intermediate I) to form undecaprenyl-pyrophosphoryl-MurNAc-(pentapeptide)GlcNAc (lipid intermediate II).</text>
</comment>
<comment type="caution">
    <text evidence="10">Lacks conserved residue(s) required for the propagation of feature annotation.</text>
</comment>
<feature type="binding site" evidence="10">
    <location>
        <position position="165"/>
    </location>
    <ligand>
        <name>UDP-N-acetyl-alpha-D-glucosamine</name>
        <dbReference type="ChEBI" id="CHEBI:57705"/>
    </ligand>
</feature>
<dbReference type="GO" id="GO:0050511">
    <property type="term" value="F:undecaprenyldiphospho-muramoylpentapeptide beta-N-acetylglucosaminyltransferase activity"/>
    <property type="evidence" value="ECO:0007669"/>
    <property type="project" value="UniProtKB-UniRule"/>
</dbReference>
<evidence type="ECO:0000256" key="3">
    <source>
        <dbReference type="ARBA" id="ARBA00022676"/>
    </source>
</evidence>
<keyword evidence="1 10" id="KW-1003">Cell membrane</keyword>
<dbReference type="AlphaFoldDB" id="A0A7J0BGT3"/>
<dbReference type="GO" id="GO:0051301">
    <property type="term" value="P:cell division"/>
    <property type="evidence" value="ECO:0007669"/>
    <property type="project" value="UniProtKB-KW"/>
</dbReference>
<dbReference type="SUPFAM" id="SSF53756">
    <property type="entry name" value="UDP-Glycosyltransferase/glycogen phosphorylase"/>
    <property type="match status" value="1"/>
</dbReference>
<proteinExistence type="inferred from homology"/>
<keyword evidence="2 10" id="KW-0132">Cell division</keyword>
<evidence type="ECO:0000259" key="11">
    <source>
        <dbReference type="Pfam" id="PF03033"/>
    </source>
</evidence>
<evidence type="ECO:0000313" key="14">
    <source>
        <dbReference type="Proteomes" id="UP000503840"/>
    </source>
</evidence>
<keyword evidence="6 10" id="KW-0573">Peptidoglycan synthesis</keyword>
<keyword evidence="9 10" id="KW-0961">Cell wall biogenesis/degradation</keyword>
<sequence>MQRVIFTTGGTGGHIFPALAVAEELRKRFPEAEFLFIGGEYGPERDIVTRAGIEFVGLPVRGVLGRGVRAVGAVFGLAAATVRAMGIIGRFNPDAVIGFGGYAAFAACMAAKLREKPVAVHEQNSVPGLANKLIAKVADRVFISMPDPAENFLPRKTVLTGNPVRADIRALRDHSMNTTGARRLLVVGGSLGARAVNTAVIAMLPALRDAGVTVQHQTGQADFERVRTAYAEAGMQDCIVSPFIDDMAAAYAQADLVLCRAGATTVAELTVAGKPAVFIPFPHATHNHQVHNARYLERQGAALVVEERQLAEGASDYVEISTLVTELICDASRLKTMAGASRRQGWPEAASNVASGLLDITRKAPLASLVHEYKK</sequence>
<keyword evidence="4 10" id="KW-0808">Transferase</keyword>
<feature type="domain" description="Glycosyl transferase family 28 C-terminal" evidence="12">
    <location>
        <begin position="184"/>
        <end position="348"/>
    </location>
</feature>
<feature type="domain" description="Glycosyltransferase family 28 N-terminal" evidence="11">
    <location>
        <begin position="4"/>
        <end position="143"/>
    </location>
</feature>
<evidence type="ECO:0000256" key="8">
    <source>
        <dbReference type="ARBA" id="ARBA00023306"/>
    </source>
</evidence>
<keyword evidence="8 10" id="KW-0131">Cell cycle</keyword>
<dbReference type="Gene3D" id="3.40.50.2000">
    <property type="entry name" value="Glycogen Phosphorylase B"/>
    <property type="match status" value="2"/>
</dbReference>
<comment type="pathway">
    <text evidence="10">Cell wall biogenesis; peptidoglycan biosynthesis.</text>
</comment>
<dbReference type="EC" id="2.4.1.227" evidence="10"/>
<comment type="subcellular location">
    <subcellularLocation>
        <location evidence="10">Cell membrane</location>
        <topology evidence="10">Peripheral membrane protein</topology>
        <orientation evidence="10">Cytoplasmic side</orientation>
    </subcellularLocation>
</comment>
<keyword evidence="14" id="KW-1185">Reference proteome</keyword>
<dbReference type="EMBL" id="BLVO01000012">
    <property type="protein sequence ID" value="GFM32919.1"/>
    <property type="molecule type" value="Genomic_DNA"/>
</dbReference>
<evidence type="ECO:0000256" key="10">
    <source>
        <dbReference type="HAMAP-Rule" id="MF_00033"/>
    </source>
</evidence>
<feature type="binding site" evidence="10">
    <location>
        <position position="124"/>
    </location>
    <ligand>
        <name>UDP-N-acetyl-alpha-D-glucosamine</name>
        <dbReference type="ChEBI" id="CHEBI:57705"/>
    </ligand>
</feature>
<dbReference type="GO" id="GO:0009252">
    <property type="term" value="P:peptidoglycan biosynthetic process"/>
    <property type="evidence" value="ECO:0007669"/>
    <property type="project" value="UniProtKB-UniRule"/>
</dbReference>
<feature type="binding site" evidence="10">
    <location>
        <begin position="11"/>
        <end position="13"/>
    </location>
    <ligand>
        <name>UDP-N-acetyl-alpha-D-glucosamine</name>
        <dbReference type="ChEBI" id="CHEBI:57705"/>
    </ligand>
</feature>
<dbReference type="GO" id="GO:0071555">
    <property type="term" value="P:cell wall organization"/>
    <property type="evidence" value="ECO:0007669"/>
    <property type="project" value="UniProtKB-KW"/>
</dbReference>
<evidence type="ECO:0000256" key="2">
    <source>
        <dbReference type="ARBA" id="ARBA00022618"/>
    </source>
</evidence>
<keyword evidence="3 10" id="KW-0328">Glycosyltransferase</keyword>
<dbReference type="GO" id="GO:0008360">
    <property type="term" value="P:regulation of cell shape"/>
    <property type="evidence" value="ECO:0007669"/>
    <property type="project" value="UniProtKB-KW"/>
</dbReference>
<keyword evidence="7 10" id="KW-0472">Membrane</keyword>
<dbReference type="PANTHER" id="PTHR21015:SF22">
    <property type="entry name" value="GLYCOSYLTRANSFERASE"/>
    <property type="match status" value="1"/>
</dbReference>
<dbReference type="RefSeq" id="WP_174404576.1">
    <property type="nucleotide sequence ID" value="NZ_BLVO01000012.1"/>
</dbReference>
<comment type="catalytic activity">
    <reaction evidence="10">
        <text>di-trans,octa-cis-undecaprenyl diphospho-N-acetyl-alpha-D-muramoyl-L-alanyl-D-glutamyl-meso-2,6-diaminopimeloyl-D-alanyl-D-alanine + UDP-N-acetyl-alpha-D-glucosamine = di-trans,octa-cis-undecaprenyl diphospho-[N-acetyl-alpha-D-glucosaminyl-(1-&gt;4)]-N-acetyl-alpha-D-muramoyl-L-alanyl-D-glutamyl-meso-2,6-diaminopimeloyl-D-alanyl-D-alanine + UDP + H(+)</text>
        <dbReference type="Rhea" id="RHEA:31227"/>
        <dbReference type="ChEBI" id="CHEBI:15378"/>
        <dbReference type="ChEBI" id="CHEBI:57705"/>
        <dbReference type="ChEBI" id="CHEBI:58223"/>
        <dbReference type="ChEBI" id="CHEBI:61387"/>
        <dbReference type="ChEBI" id="CHEBI:61388"/>
        <dbReference type="EC" id="2.4.1.227"/>
    </reaction>
</comment>
<evidence type="ECO:0000259" key="12">
    <source>
        <dbReference type="Pfam" id="PF04101"/>
    </source>
</evidence>
<comment type="similarity">
    <text evidence="10">Belongs to the glycosyltransferase 28 family. MurG subfamily.</text>
</comment>
<evidence type="ECO:0000256" key="6">
    <source>
        <dbReference type="ARBA" id="ARBA00022984"/>
    </source>
</evidence>
<dbReference type="InterPro" id="IPR004276">
    <property type="entry name" value="GlycoTrans_28_N"/>
</dbReference>
<dbReference type="NCBIfam" id="TIGR01133">
    <property type="entry name" value="murG"/>
    <property type="match status" value="1"/>
</dbReference>
<accession>A0A7J0BGT3</accession>
<feature type="binding site" evidence="10">
    <location>
        <position position="190"/>
    </location>
    <ligand>
        <name>UDP-N-acetyl-alpha-D-glucosamine</name>
        <dbReference type="ChEBI" id="CHEBI:57705"/>
    </ligand>
</feature>
<evidence type="ECO:0000256" key="7">
    <source>
        <dbReference type="ARBA" id="ARBA00023136"/>
    </source>
</evidence>
<evidence type="ECO:0000256" key="9">
    <source>
        <dbReference type="ARBA" id="ARBA00023316"/>
    </source>
</evidence>
<dbReference type="GO" id="GO:0005886">
    <property type="term" value="C:plasma membrane"/>
    <property type="evidence" value="ECO:0007669"/>
    <property type="project" value="UniProtKB-SubCell"/>
</dbReference>
<dbReference type="Pfam" id="PF03033">
    <property type="entry name" value="Glyco_transf_28"/>
    <property type="match status" value="1"/>
</dbReference>
<dbReference type="PANTHER" id="PTHR21015">
    <property type="entry name" value="UDP-N-ACETYLGLUCOSAMINE--N-ACETYLMURAMYL-(PENTAPEPTIDE) PYROPHOSPHORYL-UNDECAPRENOL N-ACETYLGLUCOSAMINE TRANSFERASE 1"/>
    <property type="match status" value="1"/>
</dbReference>
<organism evidence="13 14">
    <name type="scientific">Desulfovibrio subterraneus</name>
    <dbReference type="NCBI Taxonomy" id="2718620"/>
    <lineage>
        <taxon>Bacteria</taxon>
        <taxon>Pseudomonadati</taxon>
        <taxon>Thermodesulfobacteriota</taxon>
        <taxon>Desulfovibrionia</taxon>
        <taxon>Desulfovibrionales</taxon>
        <taxon>Desulfovibrionaceae</taxon>
        <taxon>Desulfovibrio</taxon>
    </lineage>
</organism>